<keyword evidence="3" id="KW-0805">Transcription regulation</keyword>
<keyword evidence="7" id="KW-0032">Aminotransferase</keyword>
<dbReference type="InterPro" id="IPR015424">
    <property type="entry name" value="PyrdxlP-dep_Trfase"/>
</dbReference>
<evidence type="ECO:0000256" key="1">
    <source>
        <dbReference type="ARBA" id="ARBA00005384"/>
    </source>
</evidence>
<keyword evidence="8" id="KW-1185">Reference proteome</keyword>
<dbReference type="SMART" id="SM00345">
    <property type="entry name" value="HTH_GNTR"/>
    <property type="match status" value="1"/>
</dbReference>
<dbReference type="CDD" id="cd07377">
    <property type="entry name" value="WHTH_GntR"/>
    <property type="match status" value="1"/>
</dbReference>
<dbReference type="Pfam" id="PF00155">
    <property type="entry name" value="Aminotran_1_2"/>
    <property type="match status" value="1"/>
</dbReference>
<dbReference type="Gene3D" id="1.10.10.10">
    <property type="entry name" value="Winged helix-like DNA-binding domain superfamily/Winged helix DNA-binding domain"/>
    <property type="match status" value="1"/>
</dbReference>
<accession>A0A939FXD4</accession>
<name>A0A939FXD4_9HYPH</name>
<evidence type="ECO:0000313" key="8">
    <source>
        <dbReference type="Proteomes" id="UP000664122"/>
    </source>
</evidence>
<feature type="domain" description="HTH gntR-type" evidence="6">
    <location>
        <begin position="1"/>
        <end position="69"/>
    </location>
</feature>
<keyword evidence="7" id="KW-0808">Transferase</keyword>
<dbReference type="CDD" id="cd00609">
    <property type="entry name" value="AAT_like"/>
    <property type="match status" value="1"/>
</dbReference>
<reference evidence="7" key="1">
    <citation type="submission" date="2021-03" db="EMBL/GenBank/DDBJ databases">
        <title>Whole genome sequence of Jiella sp. CQZ9-1.</title>
        <authorList>
            <person name="Tuo L."/>
        </authorList>
    </citation>
    <scope>NUCLEOTIDE SEQUENCE</scope>
    <source>
        <strain evidence="7">CQZ9-1</strain>
    </source>
</reference>
<dbReference type="GO" id="GO:0008483">
    <property type="term" value="F:transaminase activity"/>
    <property type="evidence" value="ECO:0007669"/>
    <property type="project" value="UniProtKB-KW"/>
</dbReference>
<protein>
    <submittedName>
        <fullName evidence="7">PLP-dependent aminotransferase family protein</fullName>
    </submittedName>
</protein>
<organism evidence="7 8">
    <name type="scientific">Jiella flava</name>
    <dbReference type="NCBI Taxonomy" id="2816857"/>
    <lineage>
        <taxon>Bacteria</taxon>
        <taxon>Pseudomonadati</taxon>
        <taxon>Pseudomonadota</taxon>
        <taxon>Alphaproteobacteria</taxon>
        <taxon>Hyphomicrobiales</taxon>
        <taxon>Aurantimonadaceae</taxon>
        <taxon>Jiella</taxon>
    </lineage>
</organism>
<dbReference type="SUPFAM" id="SSF46785">
    <property type="entry name" value="Winged helix' DNA-binding domain"/>
    <property type="match status" value="1"/>
</dbReference>
<dbReference type="InterPro" id="IPR004839">
    <property type="entry name" value="Aminotransferase_I/II_large"/>
</dbReference>
<evidence type="ECO:0000256" key="5">
    <source>
        <dbReference type="ARBA" id="ARBA00023163"/>
    </source>
</evidence>
<dbReference type="GO" id="GO:0003677">
    <property type="term" value="F:DNA binding"/>
    <property type="evidence" value="ECO:0007669"/>
    <property type="project" value="UniProtKB-KW"/>
</dbReference>
<dbReference type="PANTHER" id="PTHR46577:SF1">
    <property type="entry name" value="HTH-TYPE TRANSCRIPTIONAL REGULATORY PROTEIN GABR"/>
    <property type="match status" value="1"/>
</dbReference>
<proteinExistence type="inferred from homology"/>
<comment type="similarity">
    <text evidence="1">In the C-terminal section; belongs to the class-I pyridoxal-phosphate-dependent aminotransferase family.</text>
</comment>
<keyword evidence="5" id="KW-0804">Transcription</keyword>
<evidence type="ECO:0000256" key="4">
    <source>
        <dbReference type="ARBA" id="ARBA00023125"/>
    </source>
</evidence>
<dbReference type="GO" id="GO:0030170">
    <property type="term" value="F:pyridoxal phosphate binding"/>
    <property type="evidence" value="ECO:0007669"/>
    <property type="project" value="InterPro"/>
</dbReference>
<dbReference type="Gene3D" id="3.40.640.10">
    <property type="entry name" value="Type I PLP-dependent aspartate aminotransferase-like (Major domain)"/>
    <property type="match status" value="1"/>
</dbReference>
<dbReference type="InterPro" id="IPR000524">
    <property type="entry name" value="Tscrpt_reg_HTH_GntR"/>
</dbReference>
<gene>
    <name evidence="7" type="ORF">J1C48_14260</name>
</gene>
<dbReference type="EMBL" id="JAFMPP010000013">
    <property type="protein sequence ID" value="MBO0663743.1"/>
    <property type="molecule type" value="Genomic_DNA"/>
</dbReference>
<dbReference type="InterPro" id="IPR036390">
    <property type="entry name" value="WH_DNA-bd_sf"/>
</dbReference>
<dbReference type="InterPro" id="IPR051446">
    <property type="entry name" value="HTH_trans_reg/aminotransferase"/>
</dbReference>
<dbReference type="PANTHER" id="PTHR46577">
    <property type="entry name" value="HTH-TYPE TRANSCRIPTIONAL REGULATORY PROTEIN GABR"/>
    <property type="match status" value="1"/>
</dbReference>
<dbReference type="InterPro" id="IPR015421">
    <property type="entry name" value="PyrdxlP-dep_Trfase_major"/>
</dbReference>
<keyword evidence="2" id="KW-0663">Pyridoxal phosphate</keyword>
<evidence type="ECO:0000259" key="6">
    <source>
        <dbReference type="PROSITE" id="PS50949"/>
    </source>
</evidence>
<dbReference type="PROSITE" id="PS50949">
    <property type="entry name" value="HTH_GNTR"/>
    <property type="match status" value="1"/>
</dbReference>
<dbReference type="Pfam" id="PF00392">
    <property type="entry name" value="GntR"/>
    <property type="match status" value="1"/>
</dbReference>
<evidence type="ECO:0000256" key="2">
    <source>
        <dbReference type="ARBA" id="ARBA00022898"/>
    </source>
</evidence>
<evidence type="ECO:0000313" key="7">
    <source>
        <dbReference type="EMBL" id="MBO0663743.1"/>
    </source>
</evidence>
<comment type="caution">
    <text evidence="7">The sequence shown here is derived from an EMBL/GenBank/DDBJ whole genome shotgun (WGS) entry which is preliminary data.</text>
</comment>
<dbReference type="SUPFAM" id="SSF53383">
    <property type="entry name" value="PLP-dependent transferases"/>
    <property type="match status" value="1"/>
</dbReference>
<keyword evidence="4" id="KW-0238">DNA-binding</keyword>
<dbReference type="AlphaFoldDB" id="A0A939FXD4"/>
<evidence type="ECO:0000256" key="3">
    <source>
        <dbReference type="ARBA" id="ARBA00023015"/>
    </source>
</evidence>
<dbReference type="InterPro" id="IPR036388">
    <property type="entry name" value="WH-like_DNA-bd_sf"/>
</dbReference>
<dbReference type="Proteomes" id="UP000664122">
    <property type="component" value="Unassembled WGS sequence"/>
</dbReference>
<dbReference type="GO" id="GO:0003700">
    <property type="term" value="F:DNA-binding transcription factor activity"/>
    <property type="evidence" value="ECO:0007669"/>
    <property type="project" value="InterPro"/>
</dbReference>
<sequence length="461" mass="49858">MPFYLRLANAIERAIVDGLLKPGDKLPPQRDIAFDLKVTVGTIGRAYQIARERGLTTGEVGRGTYVRAIETASASTPVMGGDFPLARGLGTAAPVEPVIALDSTASPDVDQAEEIARTIAEVIRDCPRQIIDYVREVPQTWLEAGTAWLETGGWRPDPANVVPTLGVDAAIQAVVTVTTHPGDRIAFEELCYSTVARGATTIGRLPLAVAMDEEGMLPDDLDRCAARQHPRAIFLTPAANNPTAARMSLKRREEIVSVARRHNLTIIEDNVYGRLMPDAIPPIAALAPERTFFLEGLSKTVAAGLRAGWVVCPRGQAIRTTVAHNMLSGGRPFLNMEAAARLVLSGAAETVKRRVVAEIAARGMLFNRIVAAPTTDVAAAMPFRWVQLPAPWTSPAFLLAARNHNIRIHGEDEYRPVRGERQRHCVRIGLSVVRDRETLAAALTTLKGLIDSGSISYESVA</sequence>